<protein>
    <submittedName>
        <fullName evidence="1">Uncharacterized protein</fullName>
    </submittedName>
</protein>
<organism evidence="1 2">
    <name type="scientific">Mesobacillus maritimus</name>
    <dbReference type="NCBI Taxonomy" id="1643336"/>
    <lineage>
        <taxon>Bacteria</taxon>
        <taxon>Bacillati</taxon>
        <taxon>Bacillota</taxon>
        <taxon>Bacilli</taxon>
        <taxon>Bacillales</taxon>
        <taxon>Bacillaceae</taxon>
        <taxon>Mesobacillus</taxon>
    </lineage>
</organism>
<sequence>MKWKIHRCNCREVWAIQSRKKKMTADTILLKGDWMTELKPERHRNPKGFVTTLNTEEVILDPSQEVVHQFTKGPKLIYDKKNVDFNQKNGKYLYFAADGTCYMLNPD</sequence>
<keyword evidence="2" id="KW-1185">Reference proteome</keyword>
<gene>
    <name evidence="1" type="ORF">H0185_20805</name>
</gene>
<reference evidence="1 2" key="1">
    <citation type="submission" date="2020-07" db="EMBL/GenBank/DDBJ databases">
        <title>Fungal Genomes of the International Space Station.</title>
        <authorList>
            <person name="Seuylemezian A."/>
            <person name="Singh N.K."/>
            <person name="Wood J."/>
            <person name="Venkateswaran K."/>
        </authorList>
    </citation>
    <scope>NUCLEOTIDE SEQUENCE [LARGE SCALE GENOMIC DNA]</scope>
    <source>
        <strain evidence="1 2">PL-B2</strain>
    </source>
</reference>
<evidence type="ECO:0000313" key="1">
    <source>
        <dbReference type="EMBL" id="MBY0099211.1"/>
    </source>
</evidence>
<comment type="caution">
    <text evidence="1">The sequence shown here is derived from an EMBL/GenBank/DDBJ whole genome shotgun (WGS) entry which is preliminary data.</text>
</comment>
<dbReference type="RefSeq" id="WP_221875424.1">
    <property type="nucleotide sequence ID" value="NZ_JACWFH010000033.1"/>
</dbReference>
<accession>A0ABS7KAW8</accession>
<evidence type="ECO:0000313" key="2">
    <source>
        <dbReference type="Proteomes" id="UP000769780"/>
    </source>
</evidence>
<name>A0ABS7KAW8_9BACI</name>
<dbReference type="Proteomes" id="UP000769780">
    <property type="component" value="Unassembled WGS sequence"/>
</dbReference>
<dbReference type="EMBL" id="JACWFH010000033">
    <property type="protein sequence ID" value="MBY0099211.1"/>
    <property type="molecule type" value="Genomic_DNA"/>
</dbReference>
<proteinExistence type="predicted"/>